<feature type="coiled-coil region" evidence="1">
    <location>
        <begin position="827"/>
        <end position="854"/>
    </location>
</feature>
<keyword evidence="1" id="KW-0175">Coiled coil</keyword>
<feature type="domain" description="RecF/RecN/SMC N-terminal" evidence="2">
    <location>
        <begin position="5"/>
        <end position="995"/>
    </location>
</feature>
<dbReference type="Proteomes" id="UP001597405">
    <property type="component" value="Unassembled WGS sequence"/>
</dbReference>
<dbReference type="PANTHER" id="PTHR32114">
    <property type="entry name" value="ABC TRANSPORTER ABCH.3"/>
    <property type="match status" value="1"/>
</dbReference>
<proteinExistence type="predicted"/>
<dbReference type="CDD" id="cd00267">
    <property type="entry name" value="ABC_ATPase"/>
    <property type="match status" value="1"/>
</dbReference>
<gene>
    <name evidence="3" type="ORF">ACFSOZ_17600</name>
</gene>
<comment type="caution">
    <text evidence="3">The sequence shown here is derived from an EMBL/GenBank/DDBJ whole genome shotgun (WGS) entry which is preliminary data.</text>
</comment>
<accession>A0ABW4UD41</accession>
<reference evidence="4" key="1">
    <citation type="journal article" date="2019" name="Int. J. Syst. Evol. Microbiol.">
        <title>The Global Catalogue of Microorganisms (GCM) 10K type strain sequencing project: providing services to taxonomists for standard genome sequencing and annotation.</title>
        <authorList>
            <consortium name="The Broad Institute Genomics Platform"/>
            <consortium name="The Broad Institute Genome Sequencing Center for Infectious Disease"/>
            <person name="Wu L."/>
            <person name="Ma J."/>
        </authorList>
    </citation>
    <scope>NUCLEOTIDE SEQUENCE [LARGE SCALE GENOMIC DNA]</scope>
    <source>
        <strain evidence="4">CGMCC 1.16225</strain>
    </source>
</reference>
<evidence type="ECO:0000313" key="4">
    <source>
        <dbReference type="Proteomes" id="UP001597405"/>
    </source>
</evidence>
<evidence type="ECO:0000259" key="2">
    <source>
        <dbReference type="Pfam" id="PF02463"/>
    </source>
</evidence>
<dbReference type="Pfam" id="PF02463">
    <property type="entry name" value="SMC_N"/>
    <property type="match status" value="1"/>
</dbReference>
<name>A0ABW4UD41_9HYPH</name>
<dbReference type="RefSeq" id="WP_379078718.1">
    <property type="nucleotide sequence ID" value="NZ_JBHUGZ010000012.1"/>
</dbReference>
<evidence type="ECO:0000256" key="1">
    <source>
        <dbReference type="SAM" id="Coils"/>
    </source>
</evidence>
<sequence length="1045" mass="115065">MSQVYLTGIELVQFRSFASLKVELAARPSVLIVHGSNGLGKSSLFDALEWTLTDNIDHFRPANGYDKVGKYLCRWRDEPGSTSVAMSFSDGKVIERQLASPQAVISTLAGVDDVSQYLRTDAWKPQISALNRYLLLTHFLGQSTLSRLTHRSSDERFEILKEAAQSAELEAIGIAMHGKGSNAAARAFTKRIGDLERDINDLRNLLSQETELWKGAHASGAIDDGAARDLVQQIASALSRVSPVIGSNVPGSISIDRFSDDALQTSIATSAGAVRNRRLAIAQSRLVLEEKGRNSLEVVQKRAASLEAERELATAAAAATQATTDAAAKRREAATKLQALATTRNAHMQLVQLREATARLAQLRDEHRRFAISLTDAERSLKGTENEVERVERRRQIIARLESEISSTDNQIASLREEVDRCAQWIARSSSLDVQRRTLASMELRNPSIDQAVDAAADALEEAHRVADVQGSLLSEMQKSVSALTAAVSTIATHLPVDACDCPVCATRFDNADLLHERVALAAARLAPLLVEQEEASRRAQTELNAATDRLRTSRELQSEIRLTRQRLTSEQSHNDQLLERIAWVGPADLSSLEGYRLELVSKIQALQARRDRRGRWISSLAPDDISSLLGDAIRRRDDALRQRETLARRLSDLAAAEQASATEVLTRTTVIFPSEPTQLRADWLESAIDTVAHELQRAQEASDAARDVSTEFDARAASSQQAVASAAARVEELEKQLAQAVSEAQRIQSQWHQLGWLENGPTVLDLEGVDQDLAASESAVEEATLIHRRLREGREAWARQQAHRGTFERLRLAVDLAPNSERDQIRDVGEKNLAEKQRQLEATKQAKEIASLASTDIAREVEEFNAEYIQPLDALMKQINRAILCDPRVGIDLHVRRKKIEQSASSNGEVPAAIGQIDPLLVHSEGQMAALAVSMLCAASLTYPWARWRALILDDPLQHNDAIHAAAFADFIANLVQQKDYQVLLSTHDLGQAEFLQRKFDARRIPCATLSLLGRGKEGVEWVFKHSRLGHGVLASAPPPAANA</sequence>
<protein>
    <submittedName>
        <fullName evidence="3">AAA family ATPase</fullName>
    </submittedName>
</protein>
<feature type="coiled-coil region" evidence="1">
    <location>
        <begin position="717"/>
        <end position="751"/>
    </location>
</feature>
<dbReference type="EMBL" id="JBHUGZ010000012">
    <property type="protein sequence ID" value="MFD1984432.1"/>
    <property type="molecule type" value="Genomic_DNA"/>
</dbReference>
<dbReference type="InterPro" id="IPR027417">
    <property type="entry name" value="P-loop_NTPase"/>
</dbReference>
<dbReference type="InterPro" id="IPR003395">
    <property type="entry name" value="RecF/RecN/SMC_N"/>
</dbReference>
<feature type="coiled-coil region" evidence="1">
    <location>
        <begin position="185"/>
        <end position="212"/>
    </location>
</feature>
<feature type="coiled-coil region" evidence="1">
    <location>
        <begin position="346"/>
        <end position="418"/>
    </location>
</feature>
<evidence type="ECO:0000313" key="3">
    <source>
        <dbReference type="EMBL" id="MFD1984432.1"/>
    </source>
</evidence>
<dbReference type="SUPFAM" id="SSF52540">
    <property type="entry name" value="P-loop containing nucleoside triphosphate hydrolases"/>
    <property type="match status" value="2"/>
</dbReference>
<keyword evidence="4" id="KW-1185">Reference proteome</keyword>
<dbReference type="PANTHER" id="PTHR32114:SF2">
    <property type="entry name" value="ABC TRANSPORTER ABCH.3"/>
    <property type="match status" value="1"/>
</dbReference>
<organism evidence="3 4">
    <name type="scientific">Mesorhizobium newzealandense</name>
    <dbReference type="NCBI Taxonomy" id="1300302"/>
    <lineage>
        <taxon>Bacteria</taxon>
        <taxon>Pseudomonadati</taxon>
        <taxon>Pseudomonadota</taxon>
        <taxon>Alphaproteobacteria</taxon>
        <taxon>Hyphomicrobiales</taxon>
        <taxon>Phyllobacteriaceae</taxon>
        <taxon>Mesorhizobium</taxon>
    </lineage>
</organism>
<dbReference type="Gene3D" id="3.40.50.300">
    <property type="entry name" value="P-loop containing nucleotide triphosphate hydrolases"/>
    <property type="match status" value="2"/>
</dbReference>